<dbReference type="AlphaFoldDB" id="A0A3R9JKI5"/>
<evidence type="ECO:0000313" key="2">
    <source>
        <dbReference type="Proteomes" id="UP000278653"/>
    </source>
</evidence>
<protein>
    <submittedName>
        <fullName evidence="1">Uncharacterized protein</fullName>
    </submittedName>
</protein>
<gene>
    <name evidence="1" type="ORF">D8865_06635</name>
</gene>
<name>A0A3R9JKI5_STRMT</name>
<reference evidence="1 2" key="1">
    <citation type="submission" date="2018-11" db="EMBL/GenBank/DDBJ databases">
        <title>Species Designations Belie Phenotypic and Genotypic Heterogeneity in Oral Streptococci.</title>
        <authorList>
            <person name="Velsko I."/>
        </authorList>
    </citation>
    <scope>NUCLEOTIDE SEQUENCE [LARGE SCALE GENOMIC DNA]</scope>
    <source>
        <strain evidence="1 2">BCC15</strain>
    </source>
</reference>
<accession>A0A3R9JKI5</accession>
<comment type="caution">
    <text evidence="1">The sequence shown here is derived from an EMBL/GenBank/DDBJ whole genome shotgun (WGS) entry which is preliminary data.</text>
</comment>
<organism evidence="1 2">
    <name type="scientific">Streptococcus mitis</name>
    <dbReference type="NCBI Taxonomy" id="28037"/>
    <lineage>
        <taxon>Bacteria</taxon>
        <taxon>Bacillati</taxon>
        <taxon>Bacillota</taxon>
        <taxon>Bacilli</taxon>
        <taxon>Lactobacillales</taxon>
        <taxon>Streptococcaceae</taxon>
        <taxon>Streptococcus</taxon>
        <taxon>Streptococcus mitis group</taxon>
    </lineage>
</organism>
<dbReference type="Proteomes" id="UP000278653">
    <property type="component" value="Unassembled WGS sequence"/>
</dbReference>
<dbReference type="EMBL" id="RJNH01000007">
    <property type="protein sequence ID" value="RSI60933.1"/>
    <property type="molecule type" value="Genomic_DNA"/>
</dbReference>
<proteinExistence type="predicted"/>
<sequence length="35" mass="4083">MYQKSTITKTVAIELRQMVQVMGAYKGQLQLCYEE</sequence>
<evidence type="ECO:0000313" key="1">
    <source>
        <dbReference type="EMBL" id="RSI60933.1"/>
    </source>
</evidence>